<feature type="binding site" evidence="4">
    <location>
        <position position="185"/>
    </location>
    <ligand>
        <name>S-adenosyl-L-methionine</name>
        <dbReference type="ChEBI" id="CHEBI:59789"/>
    </ligand>
</feature>
<evidence type="ECO:0000313" key="5">
    <source>
        <dbReference type="EMBL" id="PNF30615.1"/>
    </source>
</evidence>
<keyword evidence="6" id="KW-1185">Reference proteome</keyword>
<dbReference type="AlphaFoldDB" id="A0A2J7QPW0"/>
<comment type="caution">
    <text evidence="5">The sequence shown here is derived from an EMBL/GenBank/DDBJ whole genome shotgun (WGS) entry which is preliminary data.</text>
</comment>
<evidence type="ECO:0000313" key="6">
    <source>
        <dbReference type="Proteomes" id="UP000235965"/>
    </source>
</evidence>
<dbReference type="GO" id="GO:0008168">
    <property type="term" value="F:methyltransferase activity"/>
    <property type="evidence" value="ECO:0007669"/>
    <property type="project" value="UniProtKB-UniRule"/>
</dbReference>
<dbReference type="InterPro" id="IPR029063">
    <property type="entry name" value="SAM-dependent_MTases_sf"/>
</dbReference>
<evidence type="ECO:0000256" key="2">
    <source>
        <dbReference type="ARBA" id="ARBA00022679"/>
    </source>
</evidence>
<evidence type="ECO:0000256" key="4">
    <source>
        <dbReference type="HAMAP-Rule" id="MF_03044"/>
    </source>
</evidence>
<sequence>MSLSPATYKNHPAYGRCSCGNGYCKQVRMAAEEHQQLSAFVKSIHQMLRSEAQKIGADKAWKEHCMKTDILQKYAVSMQKLASTFWEQNSADEKKSAQCRIKWIVEKCVLYFFKGEMEMRRIKEKKKIKKTGNAVEKCGETCALCVRVISSKEVQGDGECLTLLDVGSCYNPFRVYPFLNVIPIDIAPAKPDVYVCDFLNMAVVETEEPVILNGRSVVELPAATCDVVVFSLLLEYFPSPKQRYLCVCKAYNLLKPEGLLFIITPDSKHSSANAPLMKSWRITLAQLGFSLGYYEKLPHIHCMAYRKDIHPEVAKHWAYYELRKQNGVETSSKLYIPQDFQEMQDKSDNIPHPEGERTIQDNASLVQMFSQLPYNSE</sequence>
<dbReference type="FunCoup" id="A0A2J7QPW0">
    <property type="interactions" value="829"/>
</dbReference>
<gene>
    <name evidence="5" type="ORF">B7P43_G06155</name>
</gene>
<dbReference type="PANTHER" id="PTHR21008:SF0">
    <property type="entry name" value="S-ADENOSYLMETHIONINE SENSOR UPSTREAM OF MTORC1"/>
    <property type="match status" value="1"/>
</dbReference>
<comment type="function">
    <text evidence="4">S-adenosyl-L-methionine-binding protein that acts as an inhibitor of mTORC1 signaling. Acts as a sensor of S-adenosyl-L-methionine to signal methionine sufficiency to mTORC1. Probably also acts as a S-adenosyl-L-methionine-dependent methyltransferase.</text>
</comment>
<comment type="similarity">
    <text evidence="4">Belongs to the BMT2 family.</text>
</comment>
<protein>
    <recommendedName>
        <fullName evidence="4">S-adenosylmethionine sensor upstream of mTORC1</fullName>
    </recommendedName>
    <alternativeName>
        <fullName evidence="4">Probable methyltransferase BMT2 homolog</fullName>
        <ecNumber evidence="4">2.1.1.-</ecNumber>
    </alternativeName>
</protein>
<dbReference type="EC" id="2.1.1.-" evidence="4"/>
<dbReference type="InParanoid" id="A0A2J7QPW0"/>
<reference evidence="5 6" key="1">
    <citation type="submission" date="2017-12" db="EMBL/GenBank/DDBJ databases">
        <title>Hemimetabolous genomes reveal molecular basis of termite eusociality.</title>
        <authorList>
            <person name="Harrison M.C."/>
            <person name="Jongepier E."/>
            <person name="Robertson H.M."/>
            <person name="Arning N."/>
            <person name="Bitard-Feildel T."/>
            <person name="Chao H."/>
            <person name="Childers C.P."/>
            <person name="Dinh H."/>
            <person name="Doddapaneni H."/>
            <person name="Dugan S."/>
            <person name="Gowin J."/>
            <person name="Greiner C."/>
            <person name="Han Y."/>
            <person name="Hu H."/>
            <person name="Hughes D.S.T."/>
            <person name="Huylmans A.-K."/>
            <person name="Kemena C."/>
            <person name="Kremer L.P.M."/>
            <person name="Lee S.L."/>
            <person name="Lopez-Ezquerra A."/>
            <person name="Mallet L."/>
            <person name="Monroy-Kuhn J.M."/>
            <person name="Moser A."/>
            <person name="Murali S.C."/>
            <person name="Muzny D.M."/>
            <person name="Otani S."/>
            <person name="Piulachs M.-D."/>
            <person name="Poelchau M."/>
            <person name="Qu J."/>
            <person name="Schaub F."/>
            <person name="Wada-Katsumata A."/>
            <person name="Worley K.C."/>
            <person name="Xie Q."/>
            <person name="Ylla G."/>
            <person name="Poulsen M."/>
            <person name="Gibbs R.A."/>
            <person name="Schal C."/>
            <person name="Richards S."/>
            <person name="Belles X."/>
            <person name="Korb J."/>
            <person name="Bornberg-Bauer E."/>
        </authorList>
    </citation>
    <scope>NUCLEOTIDE SEQUENCE [LARGE SCALE GENOMIC DNA]</scope>
    <source>
        <tissue evidence="5">Whole body</tissue>
    </source>
</reference>
<dbReference type="GO" id="GO:0032259">
    <property type="term" value="P:methylation"/>
    <property type="evidence" value="ECO:0007669"/>
    <property type="project" value="UniProtKB-KW"/>
</dbReference>
<proteinExistence type="inferred from homology"/>
<dbReference type="OrthoDB" id="5954793at2759"/>
<name>A0A2J7QPW0_9NEOP</name>
<organism evidence="5 6">
    <name type="scientific">Cryptotermes secundus</name>
    <dbReference type="NCBI Taxonomy" id="105785"/>
    <lineage>
        <taxon>Eukaryota</taxon>
        <taxon>Metazoa</taxon>
        <taxon>Ecdysozoa</taxon>
        <taxon>Arthropoda</taxon>
        <taxon>Hexapoda</taxon>
        <taxon>Insecta</taxon>
        <taxon>Pterygota</taxon>
        <taxon>Neoptera</taxon>
        <taxon>Polyneoptera</taxon>
        <taxon>Dictyoptera</taxon>
        <taxon>Blattodea</taxon>
        <taxon>Blattoidea</taxon>
        <taxon>Termitoidae</taxon>
        <taxon>Kalotermitidae</taxon>
        <taxon>Cryptotermitinae</taxon>
        <taxon>Cryptotermes</taxon>
    </lineage>
</organism>
<dbReference type="STRING" id="105785.A0A2J7QPW0"/>
<dbReference type="EMBL" id="NEVH01012087">
    <property type="protein sequence ID" value="PNF30615.1"/>
    <property type="molecule type" value="Genomic_DNA"/>
</dbReference>
<accession>A0A2J7QPW0</accession>
<keyword evidence="2 4" id="KW-0808">Transferase</keyword>
<dbReference type="HAMAP" id="MF_03044">
    <property type="entry name" value="BMT2"/>
    <property type="match status" value="1"/>
</dbReference>
<dbReference type="Gene3D" id="3.40.50.150">
    <property type="entry name" value="Vaccinia Virus protein VP39"/>
    <property type="match status" value="1"/>
</dbReference>
<evidence type="ECO:0000256" key="3">
    <source>
        <dbReference type="ARBA" id="ARBA00022691"/>
    </source>
</evidence>
<dbReference type="EMBL" id="NEVH01012087">
    <property type="protein sequence ID" value="PNF30614.1"/>
    <property type="molecule type" value="Genomic_DNA"/>
</dbReference>
<dbReference type="Pfam" id="PF11968">
    <property type="entry name" value="Bmt2"/>
    <property type="match status" value="1"/>
</dbReference>
<dbReference type="SUPFAM" id="SSF53335">
    <property type="entry name" value="S-adenosyl-L-methionine-dependent methyltransferases"/>
    <property type="match status" value="1"/>
</dbReference>
<dbReference type="GO" id="GO:1904262">
    <property type="term" value="P:negative regulation of TORC1 signaling"/>
    <property type="evidence" value="ECO:0007669"/>
    <property type="project" value="TreeGrafter"/>
</dbReference>
<dbReference type="PANTHER" id="PTHR21008">
    <property type="entry name" value="S-ADENOSYLMETHIONINE SENSOR UPSTREAM OF MTORC1-RELATED"/>
    <property type="match status" value="1"/>
</dbReference>
<feature type="binding site" evidence="4">
    <location>
        <position position="167"/>
    </location>
    <ligand>
        <name>S-adenosyl-L-methionine</name>
        <dbReference type="ChEBI" id="CHEBI:59789"/>
    </ligand>
</feature>
<keyword evidence="1 4" id="KW-0489">Methyltransferase</keyword>
<dbReference type="InterPro" id="IPR021867">
    <property type="entry name" value="Bmt2/SAMTOR"/>
</dbReference>
<evidence type="ECO:0000256" key="1">
    <source>
        <dbReference type="ARBA" id="ARBA00022603"/>
    </source>
</evidence>
<keyword evidence="3 4" id="KW-0949">S-adenosyl-L-methionine</keyword>
<dbReference type="Proteomes" id="UP000235965">
    <property type="component" value="Unassembled WGS sequence"/>
</dbReference>